<dbReference type="AlphaFoldDB" id="A0A6M3IMA8"/>
<dbReference type="EMBL" id="MT141332">
    <property type="protein sequence ID" value="QJA58639.1"/>
    <property type="molecule type" value="Genomic_DNA"/>
</dbReference>
<gene>
    <name evidence="3" type="ORF">MM171B01597_0009</name>
    <name evidence="2" type="ORF">MM415A02499_0002</name>
    <name evidence="1" type="ORF">MM415B01433_0030</name>
</gene>
<accession>A0A6M3IMA8</accession>
<reference evidence="1" key="1">
    <citation type="submission" date="2020-03" db="EMBL/GenBank/DDBJ databases">
        <title>The deep terrestrial virosphere.</title>
        <authorList>
            <person name="Holmfeldt K."/>
            <person name="Nilsson E."/>
            <person name="Simone D."/>
            <person name="Lopez-Fernandez M."/>
            <person name="Wu X."/>
            <person name="de Brujin I."/>
            <person name="Lundin D."/>
            <person name="Andersson A."/>
            <person name="Bertilsson S."/>
            <person name="Dopson M."/>
        </authorList>
    </citation>
    <scope>NUCLEOTIDE SEQUENCE</scope>
    <source>
        <strain evidence="3">MM171B01597</strain>
        <strain evidence="2">MM415A02499</strain>
        <strain evidence="1">MM415B01433</strain>
    </source>
</reference>
<dbReference type="EMBL" id="MT141999">
    <property type="protein sequence ID" value="QJA73057.1"/>
    <property type="molecule type" value="Genomic_DNA"/>
</dbReference>
<evidence type="ECO:0000313" key="2">
    <source>
        <dbReference type="EMBL" id="QJA73057.1"/>
    </source>
</evidence>
<organism evidence="1">
    <name type="scientific">viral metagenome</name>
    <dbReference type="NCBI Taxonomy" id="1070528"/>
    <lineage>
        <taxon>unclassified sequences</taxon>
        <taxon>metagenomes</taxon>
        <taxon>organismal metagenomes</taxon>
    </lineage>
</organism>
<name>A0A6M3IMA8_9ZZZZ</name>
<evidence type="ECO:0000313" key="3">
    <source>
        <dbReference type="EMBL" id="QJB01994.1"/>
    </source>
</evidence>
<dbReference type="EMBL" id="MT143750">
    <property type="protein sequence ID" value="QJB01994.1"/>
    <property type="molecule type" value="Genomic_DNA"/>
</dbReference>
<sequence>MSLDVQLTGEMKTVRCTCRECGHVHTRNDKEVLFSANITHNLNTMAAEAGIYKHLWRPDEIEITQAKQLIEPLQKGLDLMKSDPKRFKEFDAPNKWGLYINFVPWVENYLRACRENPEAFVEVSR</sequence>
<proteinExistence type="predicted"/>
<evidence type="ECO:0000313" key="1">
    <source>
        <dbReference type="EMBL" id="QJA58639.1"/>
    </source>
</evidence>
<protein>
    <submittedName>
        <fullName evidence="1">Uncharacterized protein</fullName>
    </submittedName>
</protein>